<dbReference type="Proteomes" id="UP000029033">
    <property type="component" value="Unassembled WGS sequence"/>
</dbReference>
<dbReference type="AlphaFoldDB" id="A0A087D3S7"/>
<dbReference type="EMBL" id="JGZO01000032">
    <property type="protein sequence ID" value="KFI90177.1"/>
    <property type="molecule type" value="Genomic_DNA"/>
</dbReference>
<reference evidence="1 2" key="1">
    <citation type="submission" date="2014-03" db="EMBL/GenBank/DDBJ databases">
        <title>Genomics of Bifidobacteria.</title>
        <authorList>
            <person name="Ventura M."/>
            <person name="Milani C."/>
            <person name="Lugli G.A."/>
        </authorList>
    </citation>
    <scope>NUCLEOTIDE SEQUENCE [LARGE SCALE GENOMIC DNA]</scope>
    <source>
        <strain evidence="1 2">LMG 21589</strain>
    </source>
</reference>
<comment type="caution">
    <text evidence="1">The sequence shown here is derived from an EMBL/GenBank/DDBJ whole genome shotgun (WGS) entry which is preliminary data.</text>
</comment>
<protein>
    <submittedName>
        <fullName evidence="1">Uncharacterized protein</fullName>
    </submittedName>
</protein>
<evidence type="ECO:0000313" key="2">
    <source>
        <dbReference type="Proteomes" id="UP000029033"/>
    </source>
</evidence>
<organism evidence="1 2">
    <name type="scientific">Bifidobacterium scardovii</name>
    <dbReference type="NCBI Taxonomy" id="158787"/>
    <lineage>
        <taxon>Bacteria</taxon>
        <taxon>Bacillati</taxon>
        <taxon>Actinomycetota</taxon>
        <taxon>Actinomycetes</taxon>
        <taxon>Bifidobacteriales</taxon>
        <taxon>Bifidobacteriaceae</taxon>
        <taxon>Bifidobacterium</taxon>
    </lineage>
</organism>
<keyword evidence="2" id="KW-1185">Reference proteome</keyword>
<feature type="non-terminal residue" evidence="1">
    <location>
        <position position="68"/>
    </location>
</feature>
<evidence type="ECO:0000313" key="1">
    <source>
        <dbReference type="EMBL" id="KFI90177.1"/>
    </source>
</evidence>
<sequence>MSRSPGSFEDTTSCSDVSSNDCAGTLPVDGAYCCSGVTAGAAWAAGWAGAAYVGAAGCAGTAGAAGCA</sequence>
<gene>
    <name evidence="1" type="ORF">BSCA_2517</name>
</gene>
<accession>A0A087D3S7</accession>
<name>A0A087D3S7_9BIFI</name>
<proteinExistence type="predicted"/>